<sequence length="84" mass="9371">MVGVAATGVVAVRADRQRKAYTPDEVRARLHERYTRAYAAHDGQTEIDLARPTWRERVTGALHRLRRRGTGSDQPSACRIPSAS</sequence>
<dbReference type="Proteomes" id="UP000183407">
    <property type="component" value="Unassembled WGS sequence"/>
</dbReference>
<evidence type="ECO:0000256" key="1">
    <source>
        <dbReference type="SAM" id="MobiDB-lite"/>
    </source>
</evidence>
<evidence type="ECO:0000313" key="3">
    <source>
        <dbReference type="Proteomes" id="UP000183407"/>
    </source>
</evidence>
<organism evidence="2 3">
    <name type="scientific">Rhodococcus jostii</name>
    <dbReference type="NCBI Taxonomy" id="132919"/>
    <lineage>
        <taxon>Bacteria</taxon>
        <taxon>Bacillati</taxon>
        <taxon>Actinomycetota</taxon>
        <taxon>Actinomycetes</taxon>
        <taxon>Mycobacteriales</taxon>
        <taxon>Nocardiaceae</taxon>
        <taxon>Rhodococcus</taxon>
    </lineage>
</organism>
<evidence type="ECO:0000313" key="2">
    <source>
        <dbReference type="EMBL" id="SEC48191.1"/>
    </source>
</evidence>
<dbReference type="EMBL" id="FNTL01000004">
    <property type="protein sequence ID" value="SEC48191.1"/>
    <property type="molecule type" value="Genomic_DNA"/>
</dbReference>
<reference evidence="3" key="1">
    <citation type="submission" date="2016-10" db="EMBL/GenBank/DDBJ databases">
        <authorList>
            <person name="Varghese N."/>
        </authorList>
    </citation>
    <scope>NUCLEOTIDE SEQUENCE [LARGE SCALE GENOMIC DNA]</scope>
    <source>
        <strain evidence="3">DSM 44719</strain>
    </source>
</reference>
<accession>A0A1H4SWD5</accession>
<feature type="region of interest" description="Disordered" evidence="1">
    <location>
        <begin position="65"/>
        <end position="84"/>
    </location>
</feature>
<dbReference type="AlphaFoldDB" id="A0A1H4SWD5"/>
<name>A0A1H4SWD5_RHOJO</name>
<protein>
    <submittedName>
        <fullName evidence="2">Uncharacterized protein</fullName>
    </submittedName>
</protein>
<gene>
    <name evidence="2" type="ORF">SAMN04490220_1756</name>
</gene>
<proteinExistence type="predicted"/>